<evidence type="ECO:0000256" key="5">
    <source>
        <dbReference type="ARBA" id="ARBA00023014"/>
    </source>
</evidence>
<dbReference type="SUPFAM" id="SSF54862">
    <property type="entry name" value="4Fe-4S ferredoxins"/>
    <property type="match status" value="1"/>
</dbReference>
<keyword evidence="5 6" id="KW-0411">Iron-sulfur</keyword>
<feature type="binding site" evidence="6">
    <location>
        <position position="90"/>
    </location>
    <ligand>
        <name>[4Fe-4S] cluster</name>
        <dbReference type="ChEBI" id="CHEBI:49883"/>
        <label>2</label>
    </ligand>
</feature>
<feature type="binding site" evidence="6">
    <location>
        <position position="61"/>
    </location>
    <ligand>
        <name>[4Fe-4S] cluster</name>
        <dbReference type="ChEBI" id="CHEBI:49883"/>
        <label>1</label>
    </ligand>
</feature>
<reference evidence="9" key="1">
    <citation type="journal article" date="2008" name="BMC Genomics">
        <title>The genome of Aeromonas salmonicida subsp. salmonicida A449: insights into the evolution of a fish pathogen.</title>
        <authorList>
            <person name="Reith M.E."/>
            <person name="Singh R.K."/>
            <person name="Curtis B."/>
            <person name="Boyd J.M."/>
            <person name="Bouevitch A."/>
            <person name="Kimball J."/>
            <person name="Munholland J."/>
            <person name="Murphy C."/>
            <person name="Sarty D."/>
            <person name="Williams J."/>
            <person name="Nash J.H."/>
            <person name="Johnson S.C."/>
            <person name="Brown L.L."/>
        </authorList>
    </citation>
    <scope>NUCLEOTIDE SEQUENCE [LARGE SCALE GENOMIC DNA]</scope>
    <source>
        <strain evidence="9">A449</strain>
    </source>
</reference>
<dbReference type="NCBIfam" id="TIGR00402">
    <property type="entry name" value="napF"/>
    <property type="match status" value="1"/>
</dbReference>
<accession>A4SPG9</accession>
<keyword evidence="6" id="KW-0963">Cytoplasm</keyword>
<sequence>MRLACALYGTRRYHQEGVDMPDRVNLSRRGLFRGRLTSSEPQVQLPWSVAWPDFVADCTRCGDCLTACPEQILIKGDGGFPAVDFLRGECTFCGDCVTACKAPVFRSVTEAPWQYIAHIEANCLASAQVFCQRCQDSCETRAIRFSPMLGRVPTPSIDTASCTGCGACVMDCPVGSIRVGAPRPEAPT</sequence>
<evidence type="ECO:0000256" key="6">
    <source>
        <dbReference type="HAMAP-Rule" id="MF_02201"/>
    </source>
</evidence>
<proteinExistence type="inferred from homology"/>
<dbReference type="CDD" id="cd10564">
    <property type="entry name" value="NapF_like"/>
    <property type="match status" value="1"/>
</dbReference>
<dbReference type="PROSITE" id="PS00198">
    <property type="entry name" value="4FE4S_FER_1"/>
    <property type="match status" value="2"/>
</dbReference>
<feature type="binding site" evidence="6">
    <location>
        <position position="96"/>
    </location>
    <ligand>
        <name>[4Fe-4S] cluster</name>
        <dbReference type="ChEBI" id="CHEBI:49883"/>
        <label>2</label>
    </ligand>
</feature>
<protein>
    <recommendedName>
        <fullName evidence="6">Ferredoxin-type protein NapF</fullName>
    </recommendedName>
</protein>
<dbReference type="eggNOG" id="COG1143">
    <property type="taxonomic scope" value="Bacteria"/>
</dbReference>
<keyword evidence="4 6" id="KW-0408">Iron</keyword>
<evidence type="ECO:0000256" key="2">
    <source>
        <dbReference type="ARBA" id="ARBA00022723"/>
    </source>
</evidence>
<dbReference type="STRING" id="29491.GCA_000820065_00038"/>
<feature type="binding site" evidence="6">
    <location>
        <position position="162"/>
    </location>
    <ligand>
        <name>[4Fe-4S] cluster</name>
        <dbReference type="ChEBI" id="CHEBI:49883"/>
        <label>3</label>
    </ligand>
</feature>
<feature type="binding site" evidence="6">
    <location>
        <position position="100"/>
    </location>
    <ligand>
        <name>[4Fe-4S] cluster</name>
        <dbReference type="ChEBI" id="CHEBI:49883"/>
        <label>2</label>
    </ligand>
</feature>
<evidence type="ECO:0000256" key="3">
    <source>
        <dbReference type="ARBA" id="ARBA00022737"/>
    </source>
</evidence>
<dbReference type="PANTHER" id="PTHR24960:SF46">
    <property type="entry name" value="FERREDOXIN-TYPE PROTEIN NAPF"/>
    <property type="match status" value="1"/>
</dbReference>
<dbReference type="GO" id="GO:0046872">
    <property type="term" value="F:metal ion binding"/>
    <property type="evidence" value="ECO:0007669"/>
    <property type="project" value="UniProtKB-KW"/>
</dbReference>
<dbReference type="AlphaFoldDB" id="A4SPG9"/>
<dbReference type="Gene3D" id="3.30.70.20">
    <property type="match status" value="2"/>
</dbReference>
<comment type="similarity">
    <text evidence="6">Belongs to the NapF family.</text>
</comment>
<dbReference type="HOGENOM" id="CLU_077329_2_1_6"/>
<feature type="domain" description="4Fe-4S ferredoxin-type" evidence="7">
    <location>
        <begin position="47"/>
        <end position="78"/>
    </location>
</feature>
<evidence type="ECO:0000259" key="7">
    <source>
        <dbReference type="PROSITE" id="PS51379"/>
    </source>
</evidence>
<dbReference type="InterPro" id="IPR050157">
    <property type="entry name" value="PSI_iron-sulfur_center"/>
</dbReference>
<dbReference type="InterPro" id="IPR004496">
    <property type="entry name" value="NapF"/>
</dbReference>
<evidence type="ECO:0000313" key="9">
    <source>
        <dbReference type="Proteomes" id="UP000000225"/>
    </source>
</evidence>
<feature type="binding site" evidence="6">
    <location>
        <position position="68"/>
    </location>
    <ligand>
        <name>[4Fe-4S] cluster</name>
        <dbReference type="ChEBI" id="CHEBI:49883"/>
        <label>1</label>
    </ligand>
</feature>
<comment type="function">
    <text evidence="6">Could be involved in the maturation of NapA, the catalytic subunit of the periplasmic nitrate reductase, before its export into the periplasm.</text>
</comment>
<feature type="domain" description="4Fe-4S ferredoxin-type" evidence="7">
    <location>
        <begin position="153"/>
        <end position="182"/>
    </location>
</feature>
<feature type="binding site" evidence="6">
    <location>
        <position position="64"/>
    </location>
    <ligand>
        <name>[4Fe-4S] cluster</name>
        <dbReference type="ChEBI" id="CHEBI:49883"/>
        <label>1</label>
    </ligand>
</feature>
<dbReference type="eggNOG" id="COG1152">
    <property type="taxonomic scope" value="Bacteria"/>
</dbReference>
<feature type="domain" description="4Fe-4S ferredoxin-type" evidence="7">
    <location>
        <begin position="79"/>
        <end position="110"/>
    </location>
</feature>
<organism evidence="8 9">
    <name type="scientific">Aeromonas salmonicida (strain A449)</name>
    <dbReference type="NCBI Taxonomy" id="382245"/>
    <lineage>
        <taxon>Bacteria</taxon>
        <taxon>Pseudomonadati</taxon>
        <taxon>Pseudomonadota</taxon>
        <taxon>Gammaproteobacteria</taxon>
        <taxon>Aeromonadales</taxon>
        <taxon>Aeromonadaceae</taxon>
        <taxon>Aeromonas</taxon>
    </lineage>
</organism>
<dbReference type="GO" id="GO:0005737">
    <property type="term" value="C:cytoplasm"/>
    <property type="evidence" value="ECO:0007669"/>
    <property type="project" value="UniProtKB-SubCell"/>
</dbReference>
<feature type="binding site" evidence="6">
    <location>
        <position position="172"/>
    </location>
    <ligand>
        <name>[4Fe-4S] cluster</name>
        <dbReference type="ChEBI" id="CHEBI:49883"/>
        <label>3</label>
    </ligand>
</feature>
<comment type="cofactor">
    <cofactor evidence="6">
        <name>[4Fe-4S] cluster</name>
        <dbReference type="ChEBI" id="CHEBI:49883"/>
    </cofactor>
</comment>
<evidence type="ECO:0000313" key="8">
    <source>
        <dbReference type="EMBL" id="ABO90791.1"/>
    </source>
</evidence>
<feature type="binding site" evidence="6">
    <location>
        <position position="168"/>
    </location>
    <ligand>
        <name>[4Fe-4S] cluster</name>
        <dbReference type="ChEBI" id="CHEBI:49883"/>
        <label>3</label>
    </ligand>
</feature>
<keyword evidence="1 6" id="KW-0004">4Fe-4S</keyword>
<keyword evidence="2 6" id="KW-0479">Metal-binding</keyword>
<feature type="binding site" evidence="6">
    <location>
        <position position="58"/>
    </location>
    <ligand>
        <name>[4Fe-4S] cluster</name>
        <dbReference type="ChEBI" id="CHEBI:49883"/>
        <label>1</label>
    </ligand>
</feature>
<dbReference type="KEGG" id="asa:ASA_2773"/>
<dbReference type="Proteomes" id="UP000000225">
    <property type="component" value="Chromosome"/>
</dbReference>
<dbReference type="GO" id="GO:0051539">
    <property type="term" value="F:4 iron, 4 sulfur cluster binding"/>
    <property type="evidence" value="ECO:0007669"/>
    <property type="project" value="UniProtKB-UniRule"/>
</dbReference>
<dbReference type="HAMAP" id="MF_02201">
    <property type="entry name" value="NapF"/>
    <property type="match status" value="1"/>
</dbReference>
<evidence type="ECO:0000256" key="1">
    <source>
        <dbReference type="ARBA" id="ARBA00022485"/>
    </source>
</evidence>
<dbReference type="PANTHER" id="PTHR24960">
    <property type="entry name" value="PHOTOSYSTEM I IRON-SULFUR CENTER-RELATED"/>
    <property type="match status" value="1"/>
</dbReference>
<dbReference type="EMBL" id="CP000644">
    <property type="protein sequence ID" value="ABO90791.1"/>
    <property type="molecule type" value="Genomic_DNA"/>
</dbReference>
<dbReference type="PROSITE" id="PS51379">
    <property type="entry name" value="4FE4S_FER_2"/>
    <property type="match status" value="3"/>
</dbReference>
<keyword evidence="3 6" id="KW-0677">Repeat</keyword>
<dbReference type="InterPro" id="IPR017900">
    <property type="entry name" value="4Fe4S_Fe_S_CS"/>
</dbReference>
<feature type="binding site" evidence="6">
    <location>
        <position position="165"/>
    </location>
    <ligand>
        <name>[4Fe-4S] cluster</name>
        <dbReference type="ChEBI" id="CHEBI:49883"/>
        <label>3</label>
    </ligand>
</feature>
<name>A4SPG9_AERS4</name>
<feature type="binding site" evidence="6">
    <location>
        <position position="93"/>
    </location>
    <ligand>
        <name>[4Fe-4S] cluster</name>
        <dbReference type="ChEBI" id="CHEBI:49883"/>
        <label>2</label>
    </ligand>
</feature>
<comment type="subcellular location">
    <subcellularLocation>
        <location evidence="6">Cytoplasm</location>
    </subcellularLocation>
</comment>
<evidence type="ECO:0000256" key="4">
    <source>
        <dbReference type="ARBA" id="ARBA00023004"/>
    </source>
</evidence>
<gene>
    <name evidence="6 8" type="primary">napF</name>
    <name evidence="8" type="ordered locus">ASA_2773</name>
</gene>
<dbReference type="InterPro" id="IPR017896">
    <property type="entry name" value="4Fe4S_Fe-S-bd"/>
</dbReference>
<dbReference type="Pfam" id="PF12838">
    <property type="entry name" value="Fer4_7"/>
    <property type="match status" value="2"/>
</dbReference>
<comment type="subunit">
    <text evidence="6">Interacts with the cytoplasmic NapA precursor.</text>
</comment>